<feature type="active site" evidence="2">
    <location>
        <position position="193"/>
    </location>
</feature>
<feature type="binding site" evidence="1">
    <location>
        <begin position="198"/>
        <end position="204"/>
    </location>
    <ligand>
        <name>ATP</name>
        <dbReference type="ChEBI" id="CHEBI:30616"/>
    </ligand>
</feature>
<dbReference type="EMBL" id="QUWK01000001">
    <property type="protein sequence ID" value="RFU96122.1"/>
    <property type="molecule type" value="Genomic_DNA"/>
</dbReference>
<dbReference type="InterPro" id="IPR003812">
    <property type="entry name" value="Fido"/>
</dbReference>
<dbReference type="PROSITE" id="PS51459">
    <property type="entry name" value="FIDO"/>
    <property type="match status" value="1"/>
</dbReference>
<feature type="binding site" evidence="1">
    <location>
        <position position="193"/>
    </location>
    <ligand>
        <name>ATP</name>
        <dbReference type="ChEBI" id="CHEBI:30616"/>
    </ligand>
</feature>
<comment type="caution">
    <text evidence="5">The sequence shown here is derived from an EMBL/GenBank/DDBJ whole genome shotgun (WGS) entry which is preliminary data.</text>
</comment>
<accession>A0A372MK12</accession>
<feature type="binding site" evidence="1">
    <location>
        <position position="235"/>
    </location>
    <ligand>
        <name>ATP</name>
        <dbReference type="ChEBI" id="CHEBI:30616"/>
    </ligand>
</feature>
<gene>
    <name evidence="5" type="ORF">DYP60_00690</name>
</gene>
<evidence type="ECO:0000313" key="6">
    <source>
        <dbReference type="Proteomes" id="UP000264002"/>
    </source>
</evidence>
<keyword evidence="1" id="KW-0067">ATP-binding</keyword>
<dbReference type="Pfam" id="PF02661">
    <property type="entry name" value="Fic"/>
    <property type="match status" value="1"/>
</dbReference>
<organism evidence="5 6">
    <name type="scientific">Sphaerochaeta halotolerans</name>
    <dbReference type="NCBI Taxonomy" id="2293840"/>
    <lineage>
        <taxon>Bacteria</taxon>
        <taxon>Pseudomonadati</taxon>
        <taxon>Spirochaetota</taxon>
        <taxon>Spirochaetia</taxon>
        <taxon>Spirochaetales</taxon>
        <taxon>Sphaerochaetaceae</taxon>
        <taxon>Sphaerochaeta</taxon>
    </lineage>
</organism>
<dbReference type="Proteomes" id="UP000264002">
    <property type="component" value="Unassembled WGS sequence"/>
</dbReference>
<protein>
    <submittedName>
        <fullName evidence="5">Fic family protein</fullName>
    </submittedName>
</protein>
<dbReference type="PIRSF" id="PIRSF038925">
    <property type="entry name" value="AMP-prot_trans"/>
    <property type="match status" value="1"/>
</dbReference>
<dbReference type="InterPro" id="IPR036597">
    <property type="entry name" value="Fido-like_dom_sf"/>
</dbReference>
<dbReference type="Pfam" id="PF21248">
    <property type="entry name" value="SoFic-like_C"/>
    <property type="match status" value="1"/>
</dbReference>
<reference evidence="5 6" key="2">
    <citation type="submission" date="2018-09" db="EMBL/GenBank/DDBJ databases">
        <title>Genome of Sphaerochaeta halotolerans strain 4-11.</title>
        <authorList>
            <person name="Nazina T.N."/>
            <person name="Sokolova D.S."/>
        </authorList>
    </citation>
    <scope>NUCLEOTIDE SEQUENCE [LARGE SCALE GENOMIC DNA]</scope>
    <source>
        <strain evidence="5 6">4-11</strain>
    </source>
</reference>
<dbReference type="GO" id="GO:0005524">
    <property type="term" value="F:ATP binding"/>
    <property type="evidence" value="ECO:0007669"/>
    <property type="project" value="UniProtKB-KW"/>
</dbReference>
<dbReference type="SUPFAM" id="SSF140931">
    <property type="entry name" value="Fic-like"/>
    <property type="match status" value="1"/>
</dbReference>
<dbReference type="InterPro" id="IPR048770">
    <property type="entry name" value="SoFic-like_C"/>
</dbReference>
<dbReference type="Pfam" id="PF13784">
    <property type="entry name" value="Fic_N"/>
    <property type="match status" value="1"/>
</dbReference>
<evidence type="ECO:0000256" key="3">
    <source>
        <dbReference type="PIRSR" id="PIRSR640198-2"/>
    </source>
</evidence>
<evidence type="ECO:0000256" key="2">
    <source>
        <dbReference type="PIRSR" id="PIRSR640198-1"/>
    </source>
</evidence>
<dbReference type="OrthoDB" id="9813719at2"/>
<evidence type="ECO:0000256" key="1">
    <source>
        <dbReference type="PIRSR" id="PIRSR038925-1"/>
    </source>
</evidence>
<dbReference type="PANTHER" id="PTHR13504:SF35">
    <property type="entry name" value="PROTEIN ADENYLYLTRANSFERASE SOFIC"/>
    <property type="match status" value="1"/>
</dbReference>
<dbReference type="AlphaFoldDB" id="A0A372MK12"/>
<feature type="domain" description="Fido" evidence="4">
    <location>
        <begin position="112"/>
        <end position="257"/>
    </location>
</feature>
<evidence type="ECO:0000259" key="4">
    <source>
        <dbReference type="PROSITE" id="PS51459"/>
    </source>
</evidence>
<evidence type="ECO:0000313" key="5">
    <source>
        <dbReference type="EMBL" id="RFU96122.1"/>
    </source>
</evidence>
<dbReference type="InterPro" id="IPR026287">
    <property type="entry name" value="SoFic-like"/>
</dbReference>
<keyword evidence="1" id="KW-0547">Nucleotide-binding</keyword>
<reference evidence="6" key="1">
    <citation type="submission" date="2018-08" db="EMBL/GenBank/DDBJ databases">
        <authorList>
            <person name="Grouzdev D.S."/>
            <person name="Krutkina M.S."/>
        </authorList>
    </citation>
    <scope>NUCLEOTIDE SEQUENCE [LARGE SCALE GENOMIC DNA]</scope>
    <source>
        <strain evidence="6">4-11</strain>
    </source>
</reference>
<dbReference type="InterPro" id="IPR025758">
    <property type="entry name" value="Fic/DOC_N"/>
</dbReference>
<feature type="binding site" evidence="3">
    <location>
        <begin position="197"/>
        <end position="204"/>
    </location>
    <ligand>
        <name>ATP</name>
        <dbReference type="ChEBI" id="CHEBI:30616"/>
    </ligand>
</feature>
<proteinExistence type="predicted"/>
<feature type="binding site" evidence="3">
    <location>
        <begin position="235"/>
        <end position="236"/>
    </location>
    <ligand>
        <name>ATP</name>
        <dbReference type="ChEBI" id="CHEBI:30616"/>
    </ligand>
</feature>
<name>A0A372MK12_9SPIR</name>
<sequence>MENTMIPAPLPPLVELETKQILKKLIDAKSNLSQLKGLSHSIPNQEVLVNTLVLQEAKDSSEIENIITTYDDMFASRDSDDSQTFTIAAKEVRYYREALQTGYDALKKRSLLSRSDILVIQETLQQNQAGFRKLPGTALVNDRTKAVVYNPPDPQQIDTLMDNFLLYFNDSSVWELDPLVKMAVLHYQFESIHPFYDGNGRTGRILNVLYLVKEGLLDFPIIYLSRFINVNKGRYYALLQAVRDENKWEEWVLFILEGVARTSLTSCTMVSQIRDAMQSYKHEIRSKYPKFYSQDLINNLFYHPYTKINYVSKELDTSYQTARKYLELLTEDGLLEKRTIWRSSYYINKALMTILYNAERDMLRL</sequence>
<dbReference type="Gene3D" id="1.10.3290.10">
    <property type="entry name" value="Fido-like domain"/>
    <property type="match status" value="1"/>
</dbReference>
<dbReference type="InterPro" id="IPR040198">
    <property type="entry name" value="Fido_containing"/>
</dbReference>
<dbReference type="PANTHER" id="PTHR13504">
    <property type="entry name" value="FIDO DOMAIN-CONTAINING PROTEIN DDB_G0283145"/>
    <property type="match status" value="1"/>
</dbReference>
<feature type="binding site" evidence="1">
    <location>
        <position position="64"/>
    </location>
    <ligand>
        <name>ATP</name>
        <dbReference type="ChEBI" id="CHEBI:30616"/>
    </ligand>
</feature>
<keyword evidence="6" id="KW-1185">Reference proteome</keyword>